<dbReference type="AlphaFoldDB" id="A0A497XMN8"/>
<name>A0A497XMN8_9AQUI</name>
<keyword evidence="2" id="KW-1185">Reference proteome</keyword>
<accession>A0A497XMN8</accession>
<evidence type="ECO:0000313" key="2">
    <source>
        <dbReference type="Proteomes" id="UP000267841"/>
    </source>
</evidence>
<evidence type="ECO:0000313" key="1">
    <source>
        <dbReference type="EMBL" id="RLJ70155.1"/>
    </source>
</evidence>
<dbReference type="EMBL" id="RCCJ01000001">
    <property type="protein sequence ID" value="RLJ70155.1"/>
    <property type="molecule type" value="Genomic_DNA"/>
</dbReference>
<dbReference type="Pfam" id="PF04325">
    <property type="entry name" value="DUF465"/>
    <property type="match status" value="1"/>
</dbReference>
<dbReference type="OrthoDB" id="15440at2"/>
<protein>
    <recommendedName>
        <fullName evidence="3">DUF465 domain-containing protein</fullName>
    </recommendedName>
</protein>
<dbReference type="InterPro" id="IPR007420">
    <property type="entry name" value="DUF465"/>
</dbReference>
<evidence type="ECO:0008006" key="3">
    <source>
        <dbReference type="Google" id="ProtNLM"/>
    </source>
</evidence>
<gene>
    <name evidence="1" type="ORF">BCF55_0419</name>
</gene>
<dbReference type="RefSeq" id="WP_121009315.1">
    <property type="nucleotide sequence ID" value="NZ_RCCJ01000001.1"/>
</dbReference>
<dbReference type="Proteomes" id="UP000267841">
    <property type="component" value="Unassembled WGS sequence"/>
</dbReference>
<comment type="caution">
    <text evidence="1">The sequence shown here is derived from an EMBL/GenBank/DDBJ whole genome shotgun (WGS) entry which is preliminary data.</text>
</comment>
<sequence>MNREEVIKKLYEEDPKFKEWKDRHDELDKDIAKLERHRPMTHDLELEIEKLKKEKLYYKDLMEKRIQEVMKDKK</sequence>
<dbReference type="Gene3D" id="6.10.280.50">
    <property type="match status" value="1"/>
</dbReference>
<dbReference type="InterPro" id="IPR038444">
    <property type="entry name" value="DUF465_sf"/>
</dbReference>
<proteinExistence type="predicted"/>
<organism evidence="1 2">
    <name type="scientific">Hydrogenivirga caldilitoris</name>
    <dbReference type="NCBI Taxonomy" id="246264"/>
    <lineage>
        <taxon>Bacteria</taxon>
        <taxon>Pseudomonadati</taxon>
        <taxon>Aquificota</taxon>
        <taxon>Aquificia</taxon>
        <taxon>Aquificales</taxon>
        <taxon>Aquificaceae</taxon>
        <taxon>Hydrogenivirga</taxon>
    </lineage>
</organism>
<reference evidence="1 2" key="1">
    <citation type="submission" date="2018-10" db="EMBL/GenBank/DDBJ databases">
        <title>Genomic Encyclopedia of Archaeal and Bacterial Type Strains, Phase II (KMG-II): from individual species to whole genera.</title>
        <authorList>
            <person name="Goeker M."/>
        </authorList>
    </citation>
    <scope>NUCLEOTIDE SEQUENCE [LARGE SCALE GENOMIC DNA]</scope>
    <source>
        <strain evidence="1 2">DSM 16510</strain>
    </source>
</reference>